<protein>
    <recommendedName>
        <fullName evidence="2">Protein kinase domain-containing protein</fullName>
    </recommendedName>
</protein>
<dbReference type="STRING" id="27342.A0A0H2RQG7"/>
<dbReference type="PANTHER" id="PTHR44167">
    <property type="entry name" value="OVARIAN-SPECIFIC SERINE/THREONINE-PROTEIN KINASE LOK-RELATED"/>
    <property type="match status" value="1"/>
</dbReference>
<dbReference type="SMART" id="SM00220">
    <property type="entry name" value="S_TKc"/>
    <property type="match status" value="1"/>
</dbReference>
<dbReference type="PANTHER" id="PTHR44167:SF24">
    <property type="entry name" value="SERINE_THREONINE-PROTEIN KINASE CHK2"/>
    <property type="match status" value="1"/>
</dbReference>
<keyword evidence="4" id="KW-1185">Reference proteome</keyword>
<dbReference type="Gene3D" id="1.10.510.10">
    <property type="entry name" value="Transferase(Phosphotransferase) domain 1"/>
    <property type="match status" value="1"/>
</dbReference>
<dbReference type="EMBL" id="KQ085953">
    <property type="protein sequence ID" value="KLO13862.1"/>
    <property type="molecule type" value="Genomic_DNA"/>
</dbReference>
<feature type="domain" description="Protein kinase" evidence="2">
    <location>
        <begin position="86"/>
        <end position="388"/>
    </location>
</feature>
<dbReference type="GO" id="GO:0005634">
    <property type="term" value="C:nucleus"/>
    <property type="evidence" value="ECO:0007669"/>
    <property type="project" value="TreeGrafter"/>
</dbReference>
<evidence type="ECO:0000256" key="1">
    <source>
        <dbReference type="SAM" id="MobiDB-lite"/>
    </source>
</evidence>
<gene>
    <name evidence="3" type="ORF">SCHPADRAFT_940071</name>
</gene>
<dbReference type="OrthoDB" id="5987198at2759"/>
<dbReference type="InParanoid" id="A0A0H2RQG7"/>
<dbReference type="GO" id="GO:0005524">
    <property type="term" value="F:ATP binding"/>
    <property type="evidence" value="ECO:0007669"/>
    <property type="project" value="InterPro"/>
</dbReference>
<feature type="region of interest" description="Disordered" evidence="1">
    <location>
        <begin position="1"/>
        <end position="22"/>
    </location>
</feature>
<dbReference type="GO" id="GO:0044773">
    <property type="term" value="P:mitotic DNA damage checkpoint signaling"/>
    <property type="evidence" value="ECO:0007669"/>
    <property type="project" value="TreeGrafter"/>
</dbReference>
<dbReference type="InterPro" id="IPR000719">
    <property type="entry name" value="Prot_kinase_dom"/>
</dbReference>
<evidence type="ECO:0000313" key="3">
    <source>
        <dbReference type="EMBL" id="KLO13862.1"/>
    </source>
</evidence>
<dbReference type="Pfam" id="PF00069">
    <property type="entry name" value="Pkinase"/>
    <property type="match status" value="1"/>
</dbReference>
<dbReference type="CDD" id="cd00180">
    <property type="entry name" value="PKc"/>
    <property type="match status" value="1"/>
</dbReference>
<feature type="compositionally biased region" description="Acidic residues" evidence="1">
    <location>
        <begin position="1"/>
        <end position="10"/>
    </location>
</feature>
<evidence type="ECO:0000259" key="2">
    <source>
        <dbReference type="PROSITE" id="PS50011"/>
    </source>
</evidence>
<dbReference type="GO" id="GO:0005737">
    <property type="term" value="C:cytoplasm"/>
    <property type="evidence" value="ECO:0007669"/>
    <property type="project" value="TreeGrafter"/>
</dbReference>
<name>A0A0H2RQG7_9AGAM</name>
<accession>A0A0H2RQG7</accession>
<dbReference type="Proteomes" id="UP000053477">
    <property type="component" value="Unassembled WGS sequence"/>
</dbReference>
<evidence type="ECO:0000313" key="4">
    <source>
        <dbReference type="Proteomes" id="UP000053477"/>
    </source>
</evidence>
<dbReference type="AlphaFoldDB" id="A0A0H2RQG7"/>
<dbReference type="SUPFAM" id="SSF56112">
    <property type="entry name" value="Protein kinase-like (PK-like)"/>
    <property type="match status" value="1"/>
</dbReference>
<dbReference type="InterPro" id="IPR011009">
    <property type="entry name" value="Kinase-like_dom_sf"/>
</dbReference>
<proteinExistence type="predicted"/>
<organism evidence="3 4">
    <name type="scientific">Schizopora paradoxa</name>
    <dbReference type="NCBI Taxonomy" id="27342"/>
    <lineage>
        <taxon>Eukaryota</taxon>
        <taxon>Fungi</taxon>
        <taxon>Dikarya</taxon>
        <taxon>Basidiomycota</taxon>
        <taxon>Agaricomycotina</taxon>
        <taxon>Agaricomycetes</taxon>
        <taxon>Hymenochaetales</taxon>
        <taxon>Schizoporaceae</taxon>
        <taxon>Schizopora</taxon>
    </lineage>
</organism>
<sequence>MAAEGDDDEGAPGPSVNVDGRSDVVETVQSTPAKGSSNSFVHGRLLPVEIDWRDRYERLKLQGYVLRPRFRPGWQPSWVETGTSRYLAEDFLSHKTRNTIDATRVKDNSIVVIKRIPSGDTSSEFRIGSFFTTLDTPRDPRNHCVPILDSFEIEGEDSIYVVMPLFREFDDPPFYSIKEVIDFVQQTLEGTKFMHDHRVAHRDLSTYNIMMDGGPLYPNGFHPSHQNRTVSGTELLKGRRRRLHSSPVFYYLIDFGLSTKYDGDEPYEAIGIDGQDRDAPELQRLATGPYDPFLLDIFTLGNVYKKSLLDNYTNLEFLRPLVERMTQRTPKDRPTISEVIAMFEPIYAARNRPSFRRRLHPPDERRFERNVLDIIASLRDTKYMTSYFFTYWFRVLTFRRPWKT</sequence>
<dbReference type="GO" id="GO:0004674">
    <property type="term" value="F:protein serine/threonine kinase activity"/>
    <property type="evidence" value="ECO:0007669"/>
    <property type="project" value="TreeGrafter"/>
</dbReference>
<reference evidence="3 4" key="1">
    <citation type="submission" date="2015-04" db="EMBL/GenBank/DDBJ databases">
        <title>Complete genome sequence of Schizopora paradoxa KUC8140, a cosmopolitan wood degrader in East Asia.</title>
        <authorList>
            <consortium name="DOE Joint Genome Institute"/>
            <person name="Min B."/>
            <person name="Park H."/>
            <person name="Jang Y."/>
            <person name="Kim J.-J."/>
            <person name="Kim K.H."/>
            <person name="Pangilinan J."/>
            <person name="Lipzen A."/>
            <person name="Riley R."/>
            <person name="Grigoriev I.V."/>
            <person name="Spatafora J.W."/>
            <person name="Choi I.-G."/>
        </authorList>
    </citation>
    <scope>NUCLEOTIDE SEQUENCE [LARGE SCALE GENOMIC DNA]</scope>
    <source>
        <strain evidence="3 4">KUC8140</strain>
    </source>
</reference>
<dbReference type="PROSITE" id="PS50011">
    <property type="entry name" value="PROTEIN_KINASE_DOM"/>
    <property type="match status" value="1"/>
</dbReference>